<feature type="transmembrane region" description="Helical" evidence="9">
    <location>
        <begin position="271"/>
        <end position="289"/>
    </location>
</feature>
<dbReference type="GO" id="GO:0005774">
    <property type="term" value="C:vacuolar membrane"/>
    <property type="evidence" value="ECO:0007669"/>
    <property type="project" value="UniProtKB-SubCell"/>
</dbReference>
<feature type="transmembrane region" description="Helical" evidence="9">
    <location>
        <begin position="190"/>
        <end position="206"/>
    </location>
</feature>
<evidence type="ECO:0000256" key="7">
    <source>
        <dbReference type="ARBA" id="ARBA00022989"/>
    </source>
</evidence>
<dbReference type="InParanoid" id="I3EJQ1"/>
<evidence type="ECO:0000256" key="5">
    <source>
        <dbReference type="ARBA" id="ARBA00022692"/>
    </source>
</evidence>
<comment type="similarity">
    <text evidence="2">Belongs to the amino acid/polyamine transporter 2 family.</text>
</comment>
<dbReference type="Pfam" id="PF01490">
    <property type="entry name" value="Aa_trans"/>
    <property type="match status" value="1"/>
</dbReference>
<evidence type="ECO:0000256" key="4">
    <source>
        <dbReference type="ARBA" id="ARBA00022554"/>
    </source>
</evidence>
<keyword evidence="7 9" id="KW-1133">Transmembrane helix</keyword>
<keyword evidence="3" id="KW-0813">Transport</keyword>
<dbReference type="GO" id="GO:0015194">
    <property type="term" value="F:L-serine transmembrane transporter activity"/>
    <property type="evidence" value="ECO:0007669"/>
    <property type="project" value="TreeGrafter"/>
</dbReference>
<evidence type="ECO:0000256" key="6">
    <source>
        <dbReference type="ARBA" id="ARBA00022970"/>
    </source>
</evidence>
<proteinExistence type="inferred from homology"/>
<feature type="transmembrane region" description="Helical" evidence="9">
    <location>
        <begin position="76"/>
        <end position="102"/>
    </location>
</feature>
<feature type="transmembrane region" description="Helical" evidence="9">
    <location>
        <begin position="152"/>
        <end position="170"/>
    </location>
</feature>
<evidence type="ECO:0000256" key="9">
    <source>
        <dbReference type="SAM" id="Phobius"/>
    </source>
</evidence>
<dbReference type="OrthoDB" id="438545at2759"/>
<dbReference type="EMBL" id="GL870876">
    <property type="protein sequence ID" value="EIJ89448.1"/>
    <property type="molecule type" value="Genomic_DNA"/>
</dbReference>
<feature type="domain" description="Amino acid transporter transmembrane" evidence="10">
    <location>
        <begin position="8"/>
        <end position="364"/>
    </location>
</feature>
<keyword evidence="4" id="KW-0926">Vacuole</keyword>
<dbReference type="PANTHER" id="PTHR22950:SF678">
    <property type="entry name" value="VACUOLAR AMINO ACID TRANSPORTER 5-RELATED"/>
    <property type="match status" value="1"/>
</dbReference>
<dbReference type="FunCoup" id="I3EJQ1">
    <property type="interactions" value="75"/>
</dbReference>
<feature type="transmembrane region" description="Helical" evidence="9">
    <location>
        <begin position="310"/>
        <end position="328"/>
    </location>
</feature>
<organism evidence="11 12">
    <name type="scientific">Nematocida parisii (strain ERTm3)</name>
    <name type="common">Nematode killer fungus</name>
    <dbReference type="NCBI Taxonomy" id="935791"/>
    <lineage>
        <taxon>Eukaryota</taxon>
        <taxon>Fungi</taxon>
        <taxon>Fungi incertae sedis</taxon>
        <taxon>Microsporidia</taxon>
        <taxon>Nematocida</taxon>
    </lineage>
</organism>
<gene>
    <name evidence="11" type="ORF">NEQG_00218</name>
</gene>
<dbReference type="OMA" id="CSAMAIY"/>
<evidence type="ECO:0000313" key="12">
    <source>
        <dbReference type="Proteomes" id="UP000002872"/>
    </source>
</evidence>
<evidence type="ECO:0000256" key="2">
    <source>
        <dbReference type="ARBA" id="ARBA00008066"/>
    </source>
</evidence>
<feature type="transmembrane region" description="Helical" evidence="9">
    <location>
        <begin position="227"/>
        <end position="251"/>
    </location>
</feature>
<dbReference type="GO" id="GO:0015189">
    <property type="term" value="F:L-lysine transmembrane transporter activity"/>
    <property type="evidence" value="ECO:0007669"/>
    <property type="project" value="TreeGrafter"/>
</dbReference>
<dbReference type="AlphaFoldDB" id="I3EJQ1"/>
<keyword evidence="12" id="KW-1185">Reference proteome</keyword>
<dbReference type="VEuPathDB" id="MicrosporidiaDB:NEQG_00218"/>
<keyword evidence="8 9" id="KW-0472">Membrane</keyword>
<dbReference type="GO" id="GO:0005302">
    <property type="term" value="F:L-tyrosine transmembrane transporter activity"/>
    <property type="evidence" value="ECO:0007669"/>
    <property type="project" value="TreeGrafter"/>
</dbReference>
<evidence type="ECO:0000256" key="1">
    <source>
        <dbReference type="ARBA" id="ARBA00004128"/>
    </source>
</evidence>
<accession>I3EJQ1</accession>
<dbReference type="GO" id="GO:0005313">
    <property type="term" value="F:L-glutamate transmembrane transporter activity"/>
    <property type="evidence" value="ECO:0007669"/>
    <property type="project" value="TreeGrafter"/>
</dbReference>
<name>I3EJQ1_NEMP3</name>
<dbReference type="GO" id="GO:0005290">
    <property type="term" value="F:L-histidine transmembrane transporter activity"/>
    <property type="evidence" value="ECO:0007669"/>
    <property type="project" value="TreeGrafter"/>
</dbReference>
<evidence type="ECO:0000259" key="10">
    <source>
        <dbReference type="Pfam" id="PF01490"/>
    </source>
</evidence>
<feature type="transmembrane region" description="Helical" evidence="9">
    <location>
        <begin position="334"/>
        <end position="356"/>
    </location>
</feature>
<reference evidence="11" key="1">
    <citation type="submission" date="2011-01" db="EMBL/GenBank/DDBJ databases">
        <title>The Genome Sequence of Nematocida parisii strain ERTm3.</title>
        <authorList>
            <consortium name="The Broad Institute Genome Sequencing Platform"/>
            <consortium name="The Broad Institute Genome Sequencing Center for Infectious Disease"/>
            <person name="Cuomo C."/>
            <person name="Troemel E."/>
            <person name="Young S.K."/>
            <person name="Zeng Q."/>
            <person name="Gargeya S."/>
            <person name="Fitzgerald M."/>
            <person name="Haas B."/>
            <person name="Abouelleil A."/>
            <person name="Alvarado L."/>
            <person name="Arachchi H.M."/>
            <person name="Berlin A."/>
            <person name="Chapman S.B."/>
            <person name="Gearin G."/>
            <person name="Goldberg J."/>
            <person name="Griggs A."/>
            <person name="Gujja S."/>
            <person name="Hansen M."/>
            <person name="Heiman D."/>
            <person name="Howarth C."/>
            <person name="Larimer J."/>
            <person name="Lui A."/>
            <person name="MacDonald P.J.P."/>
            <person name="McCowen C."/>
            <person name="Montmayeur A."/>
            <person name="Murphy C."/>
            <person name="Neiman D."/>
            <person name="Pearson M."/>
            <person name="Priest M."/>
            <person name="Roberts A."/>
            <person name="Saif S."/>
            <person name="Shea T."/>
            <person name="Sisk P."/>
            <person name="Stolte C."/>
            <person name="Sykes S."/>
            <person name="Wortman J."/>
            <person name="Nusbaum C."/>
            <person name="Birren B."/>
        </authorList>
    </citation>
    <scope>NUCLEOTIDE SEQUENCE</scope>
    <source>
        <strain evidence="11">ERTm3</strain>
    </source>
</reference>
<evidence type="ECO:0000256" key="8">
    <source>
        <dbReference type="ARBA" id="ARBA00023136"/>
    </source>
</evidence>
<keyword evidence="5 9" id="KW-0812">Transmembrane</keyword>
<evidence type="ECO:0000256" key="3">
    <source>
        <dbReference type="ARBA" id="ARBA00022448"/>
    </source>
</evidence>
<evidence type="ECO:0000313" key="11">
    <source>
        <dbReference type="EMBL" id="EIJ89448.1"/>
    </source>
</evidence>
<comment type="subcellular location">
    <subcellularLocation>
        <location evidence="1">Vacuole membrane</location>
        <topology evidence="1">Multi-pass membrane protein</topology>
    </subcellularLocation>
</comment>
<dbReference type="InterPro" id="IPR013057">
    <property type="entry name" value="AA_transpt_TM"/>
</dbReference>
<feature type="transmembrane region" description="Helical" evidence="9">
    <location>
        <begin position="122"/>
        <end position="140"/>
    </location>
</feature>
<dbReference type="Proteomes" id="UP000002872">
    <property type="component" value="Unassembled WGS sequence"/>
</dbReference>
<sequence>MKTVELCAGYFNLLKTIMGAGIISYPMFFCTYGSITATVFSCIAAILTFFSLMMLCECADYANTRDKTFSAVLSKIWPGISGMFNVIVFVKCFGVSISYLVLLQPMLIYLLKMTGIVYLQNITKVQITLLYVLIMFPICTMKDLKSLRYSSMIGIFGVYICIAGSIYNYMLIRDNTPELMPNPPFFNYPSYKWIGSVGQFIFSFTCHQNIFSIRSSLTNPSSKNMKYITGLGIGTALILYVVFGFIIYMAYGDKTQDNIFVLFADGKIKNAVYIFYTLFISCSLPLQIYPARDCLVEWVSTRSNKNTFSIRVWCTGLLITAAALISLPKISLTTIQTVVGGTASTIMCNFIPAVCIMKIPRKKSYIEKNHSISASNLRYTCS</sequence>
<feature type="transmembrane region" description="Helical" evidence="9">
    <location>
        <begin position="35"/>
        <end position="55"/>
    </location>
</feature>
<dbReference type="PANTHER" id="PTHR22950">
    <property type="entry name" value="AMINO ACID TRANSPORTER"/>
    <property type="match status" value="1"/>
</dbReference>
<dbReference type="HOGENOM" id="CLU_009020_1_2_1"/>
<dbReference type="GO" id="GO:0061459">
    <property type="term" value="F:L-arginine transmembrane transporter activity"/>
    <property type="evidence" value="ECO:0007669"/>
    <property type="project" value="TreeGrafter"/>
</dbReference>
<keyword evidence="6" id="KW-0029">Amino-acid transport</keyword>
<feature type="transmembrane region" description="Helical" evidence="9">
    <location>
        <begin position="12"/>
        <end position="29"/>
    </location>
</feature>
<dbReference type="STRING" id="935791.I3EJQ1"/>
<protein>
    <recommendedName>
        <fullName evidence="10">Amino acid transporter transmembrane domain-containing protein</fullName>
    </recommendedName>
</protein>